<feature type="compositionally biased region" description="Polar residues" evidence="1">
    <location>
        <begin position="99"/>
        <end position="134"/>
    </location>
</feature>
<feature type="compositionally biased region" description="Basic and acidic residues" evidence="1">
    <location>
        <begin position="137"/>
        <end position="148"/>
    </location>
</feature>
<evidence type="ECO:0000313" key="3">
    <source>
        <dbReference type="Proteomes" id="UP000033312"/>
    </source>
</evidence>
<dbReference type="OrthoDB" id="27236at10239"/>
<dbReference type="GeneID" id="24725105"/>
<reference evidence="2 3" key="1">
    <citation type="journal article" date="2015" name="ISME J.">
        <title>The diversity and host interactions of Propionibacterium acnes bacteriophages on human skin.</title>
        <authorList>
            <person name="Liu J."/>
            <person name="Yan R."/>
            <person name="Zhong Q."/>
            <person name="Ngo S."/>
            <person name="Bangayan N.J."/>
            <person name="Nguyen L."/>
            <person name="Lui T."/>
            <person name="Liu M."/>
            <person name="Erfe M.C."/>
            <person name="Craft N."/>
            <person name="Tomida S."/>
            <person name="Li H."/>
        </authorList>
    </citation>
    <scope>NUCLEOTIDE SEQUENCE [LARGE SCALE GENOMIC DNA]</scope>
    <source>
        <strain evidence="2">PHL041M10</strain>
    </source>
</reference>
<accession>A0A0E3DJK3</accession>
<dbReference type="EMBL" id="KJ578761">
    <property type="protein sequence ID" value="AII28760.1"/>
    <property type="molecule type" value="Genomic_DNA"/>
</dbReference>
<feature type="region of interest" description="Disordered" evidence="1">
    <location>
        <begin position="1"/>
        <end position="162"/>
    </location>
</feature>
<dbReference type="KEGG" id="vg:24725105"/>
<dbReference type="Proteomes" id="UP000033312">
    <property type="component" value="Segment"/>
</dbReference>
<protein>
    <submittedName>
        <fullName evidence="2">Uncharacterized protein</fullName>
    </submittedName>
</protein>
<feature type="compositionally biased region" description="Polar residues" evidence="1">
    <location>
        <begin position="150"/>
        <end position="162"/>
    </location>
</feature>
<sequence>MIFFTCQGVGEENNHPGTNRTPPKRTKQPPESMSRARARYSYPQHFSGRYRSNERLTGAIGDQGTRWHTPTAPHHQPTGAGGQDSSPKPDSKAKPNAHSAEQPSPGTHTTYQPAPKPTTSHPSAGEDSTPSTTGKSSAEHATEAKATEHNQTSSSNNKPQKH</sequence>
<evidence type="ECO:0000256" key="1">
    <source>
        <dbReference type="SAM" id="MobiDB-lite"/>
    </source>
</evidence>
<evidence type="ECO:0000313" key="2">
    <source>
        <dbReference type="EMBL" id="AII28760.1"/>
    </source>
</evidence>
<keyword evidence="3" id="KW-1185">Reference proteome</keyword>
<name>A0A0E3DJK3_9CAUD</name>
<dbReference type="RefSeq" id="YP_009152705.1">
    <property type="nucleotide sequence ID" value="NC_027391.1"/>
</dbReference>
<organism evidence="2 3">
    <name type="scientific">Propionibacterium phage PHL041M10</name>
    <dbReference type="NCBI Taxonomy" id="1500801"/>
    <lineage>
        <taxon>Viruses</taxon>
        <taxon>Duplodnaviria</taxon>
        <taxon>Heunggongvirae</taxon>
        <taxon>Uroviricota</taxon>
        <taxon>Caudoviricetes</taxon>
        <taxon>Pahexavirus</taxon>
        <taxon>Pahexavirus PHL041M10</taxon>
    </lineage>
</organism>
<gene>
    <name evidence="2" type="ORF">PHL041M10_44</name>
</gene>
<proteinExistence type="predicted"/>